<organism evidence="1 2">
    <name type="scientific">Clunio marinus</name>
    <dbReference type="NCBI Taxonomy" id="568069"/>
    <lineage>
        <taxon>Eukaryota</taxon>
        <taxon>Metazoa</taxon>
        <taxon>Ecdysozoa</taxon>
        <taxon>Arthropoda</taxon>
        <taxon>Hexapoda</taxon>
        <taxon>Insecta</taxon>
        <taxon>Pterygota</taxon>
        <taxon>Neoptera</taxon>
        <taxon>Endopterygota</taxon>
        <taxon>Diptera</taxon>
        <taxon>Nematocera</taxon>
        <taxon>Chironomoidea</taxon>
        <taxon>Chironomidae</taxon>
        <taxon>Clunio</taxon>
    </lineage>
</organism>
<gene>
    <name evidence="1" type="ORF">CLUMA_CG000474</name>
</gene>
<sequence>MCLMLEEHCAMWKGSMKEFHKMINICRLDHLERNVLGKENEGIRKECLKRCRGNVRYNAMCGRLMPLSRRMMTKSIRMKVLFQIVGKKNMILRPSMTDSERF</sequence>
<dbReference type="Proteomes" id="UP000183832">
    <property type="component" value="Unassembled WGS sequence"/>
</dbReference>
<accession>A0A1J1HJJ1</accession>
<dbReference type="EMBL" id="CVRI01000002">
    <property type="protein sequence ID" value="CRK86638.1"/>
    <property type="molecule type" value="Genomic_DNA"/>
</dbReference>
<evidence type="ECO:0000313" key="2">
    <source>
        <dbReference type="Proteomes" id="UP000183832"/>
    </source>
</evidence>
<keyword evidence="2" id="KW-1185">Reference proteome</keyword>
<evidence type="ECO:0000313" key="1">
    <source>
        <dbReference type="EMBL" id="CRK86638.1"/>
    </source>
</evidence>
<proteinExistence type="predicted"/>
<dbReference type="AlphaFoldDB" id="A0A1J1HJJ1"/>
<protein>
    <submittedName>
        <fullName evidence="1">CLUMA_CG000474, isoform A</fullName>
    </submittedName>
</protein>
<name>A0A1J1HJJ1_9DIPT</name>
<reference evidence="1 2" key="1">
    <citation type="submission" date="2015-04" db="EMBL/GenBank/DDBJ databases">
        <authorList>
            <person name="Syromyatnikov M.Y."/>
            <person name="Popov V.N."/>
        </authorList>
    </citation>
    <scope>NUCLEOTIDE SEQUENCE [LARGE SCALE GENOMIC DNA]</scope>
</reference>